<dbReference type="Proteomes" id="UP001164653">
    <property type="component" value="Chromosome"/>
</dbReference>
<protein>
    <submittedName>
        <fullName evidence="1">ATP-binding protein</fullName>
    </submittedName>
</protein>
<sequence>MADEVKDPSKVYANPTKRFFVEMLTRDIEVRDAILDLLDNCVDGILRSIEGQEDAPQPYAGFEARIDFNEHEFSIKDNCGGISKDIARYKAFLMGRIDDKRDKDLRTVGMYGIGMKRAIFKLGRSCVVSSYTKDEAFKIEISPDWMTKDDSWELKLEDIETKDKTGTDIYITNFPQHITEFFANGKSIYVELPKVIGQHYSFILNKGFKVYVNGKDIEPDNISILVSPTGDLVENSISPYMYRGIIDEVNVRLIVGFYRPMPDDDEIEDNIVARRSSEDAGWTIVCNDRVVLFNDRTILTGWGDSPVPSFHNQFIGINGIVFFDSTVAEKLPLTTTKRGVDGSSHLYLQVKNFMKEGLKKFTDFTNYWKAFANEEKQYSQNAVAKDVFELAKIEPDKNWKKLKDRDEWKLNLDLRRPIVQDADPLKQIKYFKKQSEILAIQQVHYAGEAVKPSEIGQFCFEYVLDEIKK</sequence>
<keyword evidence="1" id="KW-0547">Nucleotide-binding</keyword>
<dbReference type="REBASE" id="681387">
    <property type="entry name" value="DspU1ORF26280P"/>
</dbReference>
<dbReference type="GO" id="GO:0005524">
    <property type="term" value="F:ATP binding"/>
    <property type="evidence" value="ECO:0007669"/>
    <property type="project" value="UniProtKB-KW"/>
</dbReference>
<dbReference type="SUPFAM" id="SSF55874">
    <property type="entry name" value="ATPase domain of HSP90 chaperone/DNA topoisomerase II/histidine kinase"/>
    <property type="match status" value="1"/>
</dbReference>
<keyword evidence="2" id="KW-1185">Reference proteome</keyword>
<keyword evidence="1" id="KW-0067">ATP-binding</keyword>
<dbReference type="RefSeq" id="WP_244824212.1">
    <property type="nucleotide sequence ID" value="NZ_CP112998.1"/>
</dbReference>
<name>A0A9E8N7D6_9BACT</name>
<dbReference type="EMBL" id="CP112998">
    <property type="protein sequence ID" value="WAC11230.1"/>
    <property type="molecule type" value="Genomic_DNA"/>
</dbReference>
<evidence type="ECO:0000313" key="2">
    <source>
        <dbReference type="Proteomes" id="UP001164653"/>
    </source>
</evidence>
<organism evidence="1 2">
    <name type="scientific">Dyadobacter pollutisoli</name>
    <dbReference type="NCBI Taxonomy" id="2910158"/>
    <lineage>
        <taxon>Bacteria</taxon>
        <taxon>Pseudomonadati</taxon>
        <taxon>Bacteroidota</taxon>
        <taxon>Cytophagia</taxon>
        <taxon>Cytophagales</taxon>
        <taxon>Spirosomataceae</taxon>
        <taxon>Dyadobacter</taxon>
    </lineage>
</organism>
<accession>A0A9E8N7D6</accession>
<gene>
    <name evidence="1" type="ORF">ON006_26290</name>
</gene>
<dbReference type="AlphaFoldDB" id="A0A9E8N7D6"/>
<reference evidence="1" key="1">
    <citation type="submission" date="2022-11" db="EMBL/GenBank/DDBJ databases">
        <title>Dyadobacter pollutisoli sp. nov., isolated from plastic dumped soil.</title>
        <authorList>
            <person name="Kim J.M."/>
            <person name="Kim K.R."/>
            <person name="Lee J.K."/>
            <person name="Hao L."/>
            <person name="Jeon C.O."/>
        </authorList>
    </citation>
    <scope>NUCLEOTIDE SEQUENCE</scope>
    <source>
        <strain evidence="1">U1</strain>
    </source>
</reference>
<proteinExistence type="predicted"/>
<dbReference type="Pfam" id="PF13589">
    <property type="entry name" value="HATPase_c_3"/>
    <property type="match status" value="1"/>
</dbReference>
<dbReference type="Gene3D" id="3.30.565.10">
    <property type="entry name" value="Histidine kinase-like ATPase, C-terminal domain"/>
    <property type="match status" value="1"/>
</dbReference>
<dbReference type="InterPro" id="IPR036890">
    <property type="entry name" value="HATPase_C_sf"/>
</dbReference>
<dbReference type="KEGG" id="dpf:ON006_26290"/>
<evidence type="ECO:0000313" key="1">
    <source>
        <dbReference type="EMBL" id="WAC11230.1"/>
    </source>
</evidence>